<feature type="region of interest" description="Disordered" evidence="4">
    <location>
        <begin position="88"/>
        <end position="108"/>
    </location>
</feature>
<evidence type="ECO:0000313" key="6">
    <source>
        <dbReference type="EMBL" id="SHM88175.1"/>
    </source>
</evidence>
<dbReference type="GO" id="GO:0008270">
    <property type="term" value="F:zinc ion binding"/>
    <property type="evidence" value="ECO:0007669"/>
    <property type="project" value="UniProtKB-KW"/>
</dbReference>
<dbReference type="Pfam" id="PF01807">
    <property type="entry name" value="Zn_ribbon_DnaG"/>
    <property type="match status" value="1"/>
</dbReference>
<dbReference type="Proteomes" id="UP000184513">
    <property type="component" value="Unassembled WGS sequence"/>
</dbReference>
<evidence type="ECO:0000256" key="1">
    <source>
        <dbReference type="ARBA" id="ARBA00022723"/>
    </source>
</evidence>
<keyword evidence="1" id="KW-0479">Metal-binding</keyword>
<dbReference type="SMART" id="SM00400">
    <property type="entry name" value="ZnF_CHCC"/>
    <property type="match status" value="1"/>
</dbReference>
<dbReference type="RefSeq" id="WP_073093995.1">
    <property type="nucleotide sequence ID" value="NZ_FRCY01000004.1"/>
</dbReference>
<dbReference type="InterPro" id="IPR050219">
    <property type="entry name" value="DnaG_primase"/>
</dbReference>
<sequence length="157" mass="17476">MEIQEIKARLTLAEVLAHYRLKPDKHGRLNCPFHDDRTPSLQVYTKTHTAYCFSSNCKTHGKSMDVINFIMHKENSSKAEAIEKAVELSGGENNPSNNSNKTVSPAVKPTVSREQILDKTGNKALVPIHFIPGGTNTRGWKYRNSVVSEALSRKTVA</sequence>
<gene>
    <name evidence="6" type="ORF">SAMN04488057_104208</name>
</gene>
<dbReference type="OrthoDB" id="9804281at2"/>
<keyword evidence="7" id="KW-1185">Reference proteome</keyword>
<dbReference type="GO" id="GO:0005737">
    <property type="term" value="C:cytoplasm"/>
    <property type="evidence" value="ECO:0007669"/>
    <property type="project" value="TreeGrafter"/>
</dbReference>
<evidence type="ECO:0000256" key="3">
    <source>
        <dbReference type="ARBA" id="ARBA00022833"/>
    </source>
</evidence>
<proteinExistence type="predicted"/>
<protein>
    <submittedName>
        <fullName evidence="6">CHC2 zinc finger</fullName>
    </submittedName>
</protein>
<keyword evidence="3" id="KW-0862">Zinc</keyword>
<dbReference type="GO" id="GO:0003677">
    <property type="term" value="F:DNA binding"/>
    <property type="evidence" value="ECO:0007669"/>
    <property type="project" value="InterPro"/>
</dbReference>
<name>A0A1M7MBQ3_9BACT</name>
<dbReference type="GO" id="GO:0006269">
    <property type="term" value="P:DNA replication, synthesis of primer"/>
    <property type="evidence" value="ECO:0007669"/>
    <property type="project" value="TreeGrafter"/>
</dbReference>
<dbReference type="STRING" id="388280.SAMN04488057_104208"/>
<dbReference type="InterPro" id="IPR002694">
    <property type="entry name" value="Znf_CHC2"/>
</dbReference>
<dbReference type="AlphaFoldDB" id="A0A1M7MBQ3"/>
<organism evidence="6 7">
    <name type="scientific">Cyclobacterium lianum</name>
    <dbReference type="NCBI Taxonomy" id="388280"/>
    <lineage>
        <taxon>Bacteria</taxon>
        <taxon>Pseudomonadati</taxon>
        <taxon>Bacteroidota</taxon>
        <taxon>Cytophagia</taxon>
        <taxon>Cytophagales</taxon>
        <taxon>Cyclobacteriaceae</taxon>
        <taxon>Cyclobacterium</taxon>
    </lineage>
</organism>
<feature type="domain" description="Zinc finger CHC2-type" evidence="5">
    <location>
        <begin position="31"/>
        <end position="86"/>
    </location>
</feature>
<dbReference type="SUPFAM" id="SSF57783">
    <property type="entry name" value="Zinc beta-ribbon"/>
    <property type="match status" value="1"/>
</dbReference>
<dbReference type="EMBL" id="FRCY01000004">
    <property type="protein sequence ID" value="SHM88175.1"/>
    <property type="molecule type" value="Genomic_DNA"/>
</dbReference>
<evidence type="ECO:0000256" key="2">
    <source>
        <dbReference type="ARBA" id="ARBA00022771"/>
    </source>
</evidence>
<accession>A0A1M7MBQ3</accession>
<dbReference type="GO" id="GO:0003899">
    <property type="term" value="F:DNA-directed RNA polymerase activity"/>
    <property type="evidence" value="ECO:0007669"/>
    <property type="project" value="InterPro"/>
</dbReference>
<keyword evidence="2" id="KW-0863">Zinc-finger</keyword>
<dbReference type="PANTHER" id="PTHR30313">
    <property type="entry name" value="DNA PRIMASE"/>
    <property type="match status" value="1"/>
</dbReference>
<dbReference type="PANTHER" id="PTHR30313:SF2">
    <property type="entry name" value="DNA PRIMASE"/>
    <property type="match status" value="1"/>
</dbReference>
<dbReference type="Gene3D" id="3.90.580.10">
    <property type="entry name" value="Zinc finger, CHC2-type domain"/>
    <property type="match status" value="1"/>
</dbReference>
<evidence type="ECO:0000259" key="5">
    <source>
        <dbReference type="SMART" id="SM00400"/>
    </source>
</evidence>
<evidence type="ECO:0000313" key="7">
    <source>
        <dbReference type="Proteomes" id="UP000184513"/>
    </source>
</evidence>
<evidence type="ECO:0000256" key="4">
    <source>
        <dbReference type="SAM" id="MobiDB-lite"/>
    </source>
</evidence>
<dbReference type="InterPro" id="IPR036977">
    <property type="entry name" value="DNA_primase_Znf_CHC2"/>
</dbReference>
<reference evidence="6 7" key="1">
    <citation type="submission" date="2016-11" db="EMBL/GenBank/DDBJ databases">
        <authorList>
            <person name="Jaros S."/>
            <person name="Januszkiewicz K."/>
            <person name="Wedrychowicz H."/>
        </authorList>
    </citation>
    <scope>NUCLEOTIDE SEQUENCE [LARGE SCALE GENOMIC DNA]</scope>
    <source>
        <strain evidence="6 7">CGMCC 1.6102</strain>
    </source>
</reference>